<dbReference type="EMBL" id="RJUF01000041">
    <property type="protein sequence ID" value="MCP9763830.1"/>
    <property type="molecule type" value="Genomic_DNA"/>
</dbReference>
<gene>
    <name evidence="1" type="ORF">EGI31_12780</name>
</gene>
<name>A0AAE3H6D2_9BACT</name>
<keyword evidence="2" id="KW-1185">Reference proteome</keyword>
<dbReference type="RefSeq" id="WP_255037595.1">
    <property type="nucleotide sequence ID" value="NZ_RJUF01000041.1"/>
</dbReference>
<sequence length="168" mass="19465">MRISKEIAKQVADVMLSNKKAAVDKLFEDLRKSVTENVVLQTPCAVLDLYAKAPEYFTTQSSIYTHQLGGYVKFLSKDKDVKHYYLPRKDNMYLPSDSEVKLFQEWTRKTDKLRVLKAELEATLHGLRTYKNVSLHFPEAVPFLPKFEKTEIAIGFGRLRQRLSSKTF</sequence>
<dbReference type="Proteomes" id="UP001204144">
    <property type="component" value="Unassembled WGS sequence"/>
</dbReference>
<proteinExistence type="predicted"/>
<reference evidence="1 2" key="1">
    <citation type="submission" date="2018-11" db="EMBL/GenBank/DDBJ databases">
        <title>Novel bacteria species description.</title>
        <authorList>
            <person name="Han J.-H."/>
        </authorList>
    </citation>
    <scope>NUCLEOTIDE SEQUENCE [LARGE SCALE GENOMIC DNA]</scope>
    <source>
        <strain evidence="1 2">KCTC23259</strain>
    </source>
</reference>
<dbReference type="AlphaFoldDB" id="A0AAE3H6D2"/>
<evidence type="ECO:0000313" key="2">
    <source>
        <dbReference type="Proteomes" id="UP001204144"/>
    </source>
</evidence>
<organism evidence="1 2">
    <name type="scientific">Lacihabitans soyangensis</name>
    <dbReference type="NCBI Taxonomy" id="869394"/>
    <lineage>
        <taxon>Bacteria</taxon>
        <taxon>Pseudomonadati</taxon>
        <taxon>Bacteroidota</taxon>
        <taxon>Cytophagia</taxon>
        <taxon>Cytophagales</taxon>
        <taxon>Leadbetterellaceae</taxon>
        <taxon>Lacihabitans</taxon>
    </lineage>
</organism>
<evidence type="ECO:0000313" key="1">
    <source>
        <dbReference type="EMBL" id="MCP9763830.1"/>
    </source>
</evidence>
<accession>A0AAE3H6D2</accession>
<comment type="caution">
    <text evidence="1">The sequence shown here is derived from an EMBL/GenBank/DDBJ whole genome shotgun (WGS) entry which is preliminary data.</text>
</comment>
<protein>
    <submittedName>
        <fullName evidence="1">Uncharacterized protein</fullName>
    </submittedName>
</protein>